<dbReference type="CDD" id="cd01808">
    <property type="entry name" value="Ubl_PLICs"/>
    <property type="match status" value="1"/>
</dbReference>
<dbReference type="Gene3D" id="3.10.20.90">
    <property type="entry name" value="Phosphatidylinositol 3-kinase Catalytic Subunit, Chain A, domain 1"/>
    <property type="match status" value="1"/>
</dbReference>
<dbReference type="FunFam" id="3.10.20.90:FF:000095">
    <property type="entry name" value="Ubiquilin 4"/>
    <property type="match status" value="1"/>
</dbReference>
<comment type="function">
    <text evidence="3">May function as an adapter protein.</text>
</comment>
<evidence type="ECO:0000256" key="2">
    <source>
        <dbReference type="ARBA" id="ARBA00022999"/>
    </source>
</evidence>
<dbReference type="InterPro" id="IPR006636">
    <property type="entry name" value="STI1_HS-bd"/>
</dbReference>
<evidence type="ECO:0000256" key="4">
    <source>
        <dbReference type="ARBA" id="ARBA00074794"/>
    </source>
</evidence>
<dbReference type="FunFam" id="3.30.505.10:FF:000058">
    <property type="entry name" value="SH2 domain-containing adapter protein D"/>
    <property type="match status" value="1"/>
</dbReference>
<dbReference type="Pfam" id="PF00240">
    <property type="entry name" value="ubiquitin"/>
    <property type="match status" value="1"/>
</dbReference>
<reference evidence="10" key="2">
    <citation type="submission" date="2021-08" db="EMBL/GenBank/DDBJ databases">
        <authorList>
            <person name="Eriksson T."/>
        </authorList>
    </citation>
    <scope>NUCLEOTIDE SEQUENCE</scope>
    <source>
        <strain evidence="10">Stoneville</strain>
        <tissue evidence="10">Whole head</tissue>
    </source>
</reference>
<feature type="domain" description="SH2" evidence="8">
    <location>
        <begin position="66"/>
        <end position="162"/>
    </location>
</feature>
<feature type="compositionally biased region" description="Polar residues" evidence="6">
    <location>
        <begin position="465"/>
        <end position="482"/>
    </location>
</feature>
<reference evidence="10" key="1">
    <citation type="journal article" date="2020" name="J Insects Food Feed">
        <title>The yellow mealworm (Tenebrio molitor) genome: a resource for the emerging insects as food and feed industry.</title>
        <authorList>
            <person name="Eriksson T."/>
            <person name="Andere A."/>
            <person name="Kelstrup H."/>
            <person name="Emery V."/>
            <person name="Picard C."/>
        </authorList>
    </citation>
    <scope>NUCLEOTIDE SEQUENCE</scope>
    <source>
        <strain evidence="10">Stoneville</strain>
        <tissue evidence="10">Whole head</tissue>
    </source>
</reference>
<dbReference type="SUPFAM" id="SSF54236">
    <property type="entry name" value="Ubiquitin-like"/>
    <property type="match status" value="1"/>
</dbReference>
<dbReference type="Proteomes" id="UP000719412">
    <property type="component" value="Unassembled WGS sequence"/>
</dbReference>
<keyword evidence="7" id="KW-0812">Transmembrane</keyword>
<keyword evidence="1" id="KW-0597">Phosphoprotein</keyword>
<dbReference type="Gene3D" id="1.10.8.10">
    <property type="entry name" value="DNA helicase RuvA subunit, C-terminal domain"/>
    <property type="match status" value="1"/>
</dbReference>
<evidence type="ECO:0000259" key="9">
    <source>
        <dbReference type="PROSITE" id="PS50053"/>
    </source>
</evidence>
<feature type="compositionally biased region" description="Polar residues" evidence="6">
    <location>
        <begin position="438"/>
        <end position="449"/>
    </location>
</feature>
<evidence type="ECO:0000256" key="5">
    <source>
        <dbReference type="PROSITE-ProRule" id="PRU00191"/>
    </source>
</evidence>
<evidence type="ECO:0000256" key="1">
    <source>
        <dbReference type="ARBA" id="ARBA00022553"/>
    </source>
</evidence>
<dbReference type="EMBL" id="JABDTM020015662">
    <property type="protein sequence ID" value="KAH0819077.1"/>
    <property type="molecule type" value="Genomic_DNA"/>
</dbReference>
<evidence type="ECO:0000256" key="6">
    <source>
        <dbReference type="SAM" id="MobiDB-lite"/>
    </source>
</evidence>
<dbReference type="Pfam" id="PF23195">
    <property type="entry name" value="UBQLN1"/>
    <property type="match status" value="1"/>
</dbReference>
<feature type="compositionally biased region" description="Low complexity" evidence="6">
    <location>
        <begin position="596"/>
        <end position="633"/>
    </location>
</feature>
<dbReference type="InterPro" id="IPR029071">
    <property type="entry name" value="Ubiquitin-like_domsf"/>
</dbReference>
<dbReference type="PRINTS" id="PR00401">
    <property type="entry name" value="SH2DOMAIN"/>
</dbReference>
<dbReference type="PANTHER" id="PTHR39947:SF1">
    <property type="entry name" value="IP19862P"/>
    <property type="match status" value="1"/>
</dbReference>
<evidence type="ECO:0000313" key="10">
    <source>
        <dbReference type="EMBL" id="KAH0819077.1"/>
    </source>
</evidence>
<dbReference type="InterPro" id="IPR029201">
    <property type="entry name" value="Jiraiya"/>
</dbReference>
<dbReference type="InterPro" id="IPR036860">
    <property type="entry name" value="SH2_dom_sf"/>
</dbReference>
<dbReference type="Gene3D" id="3.30.505.10">
    <property type="entry name" value="SH2 domain"/>
    <property type="match status" value="1"/>
</dbReference>
<sequence length="1082" mass="119421">MKISHTADIISSFRPKLTLNLGELDMRQRPGLGLSLVGLGMNLNNPENPSTADVIDVNLPLEKQGWFHGAITRVEAENVLRMLREGSFLVRNSESTKQDYSLSLKSARGFMHMRIQRDGTDQCYILGQFSKPFHSIPEMIRHFCINRLPIRGAEHMCLLQPTNMADDDAVESKKNEEIPTETQTTEAKKKITVTVKTPKEKENFEVEENLPVKAFKEVIAPVFNADVDQLCLIFAGKIMKDNDTLQQHNIKDGLTIHLVIRAVPRTTESGPSRPPADVSATPFNLGPLGGLAGLDSLGVGSGNFMEIQSRMQTELLNNPDMLRQLLDNPFVQRIMNDPENMRALITRNPQMQELMERNPEINHMLNNPELLRQTMELARNPSMLQELMRSHDRAISNLESIPGGYNALQRMYRDIQEPMLSATSEQFIRNPFAGLIDSNLSGNNPQQGTENREPLPNPWGGGQRNPPNNSSTTTPRQRPVMNSPSMASLLQQMSENSDLMQNMLSAPYTQNVLEALANDPNMANALLTDNPLLAGNPQAQEQVRTMLPNFIQQLQNPEMQNVMSNPQALNAIMQIHQGMETLRQTAPNLVNTLGVPGATTTNTTTPSTTTTSTTTSTTAQANTTTTTQSGTTAPNQSADPFSEFMARMVAGMAAQRDTTLPPEQRYQTQLEQLASMGFILPVRSKNAIRADPIDRMKPKVDIKNSKINSMVMEPRIEQTAHRYRSPNANNSRISQQYPLNVSQLHSQNNLDSSKHSIYSSTVLPPGNKALNGGLNISRVRNQSTVNKFIAKSKQVGVKEMLVSLGLLCLVSLLLALLSLIFLLKISPVTANDIRELLRAEQLTVITAEEYVVVYEVTLALCALTLSLNLCCLLVCAIQFLFAVKLVKSPHGGNDRTNKYLQKSSVSRVCAVGGFFISIPVFLTGIILYTFIQFHSTPAIVTSVFIGLGIIFCGCAMVHNVFIWQREKTNAVKELALAQHEQSQTHNSFHSVASPTTHLNHSHVSHLNHSFGHPVGPSTHATNNPYIVRPSTTTPPTAENLNLTKLSHPREASGSVSPGMPNATLELSSVATTNSPHELSTLV</sequence>
<dbReference type="InterPro" id="IPR000980">
    <property type="entry name" value="SH2"/>
</dbReference>
<dbReference type="FunFam" id="1.10.260.100:FF:000001">
    <property type="entry name" value="Ubiquilin 1"/>
    <property type="match status" value="1"/>
</dbReference>
<evidence type="ECO:0000259" key="8">
    <source>
        <dbReference type="PROSITE" id="PS50001"/>
    </source>
</evidence>
<dbReference type="Pfam" id="PF15038">
    <property type="entry name" value="Jiraiya"/>
    <property type="match status" value="1"/>
</dbReference>
<evidence type="ECO:0000256" key="3">
    <source>
        <dbReference type="ARBA" id="ARBA00057390"/>
    </source>
</evidence>
<dbReference type="SMART" id="SM00213">
    <property type="entry name" value="UBQ"/>
    <property type="match status" value="1"/>
</dbReference>
<name>A0A8J6HR25_TENMO</name>
<feature type="transmembrane region" description="Helical" evidence="7">
    <location>
        <begin position="904"/>
        <end position="931"/>
    </location>
</feature>
<evidence type="ECO:0000256" key="7">
    <source>
        <dbReference type="SAM" id="Phobius"/>
    </source>
</evidence>
<dbReference type="PROSITE" id="PS50053">
    <property type="entry name" value="UBIQUITIN_2"/>
    <property type="match status" value="1"/>
</dbReference>
<gene>
    <name evidence="10" type="ORF">GEV33_003711</name>
</gene>
<dbReference type="AlphaFoldDB" id="A0A8J6HR25"/>
<dbReference type="Gene3D" id="1.10.260.100">
    <property type="match status" value="1"/>
</dbReference>
<dbReference type="SMART" id="SM00252">
    <property type="entry name" value="SH2"/>
    <property type="match status" value="1"/>
</dbReference>
<accession>A0A8J6HR25</accession>
<dbReference type="PROSITE" id="PS50001">
    <property type="entry name" value="SH2"/>
    <property type="match status" value="1"/>
</dbReference>
<dbReference type="SUPFAM" id="SSF55550">
    <property type="entry name" value="SH2 domain"/>
    <property type="match status" value="1"/>
</dbReference>
<feature type="transmembrane region" description="Helical" evidence="7">
    <location>
        <begin position="801"/>
        <end position="823"/>
    </location>
</feature>
<dbReference type="InterPro" id="IPR000626">
    <property type="entry name" value="Ubiquitin-like_dom"/>
</dbReference>
<feature type="region of interest" description="Disordered" evidence="6">
    <location>
        <begin position="438"/>
        <end position="482"/>
    </location>
</feature>
<keyword evidence="2 5" id="KW-0727">SH2 domain</keyword>
<dbReference type="PANTHER" id="PTHR39947">
    <property type="entry name" value="IP19862P"/>
    <property type="match status" value="1"/>
</dbReference>
<evidence type="ECO:0000313" key="11">
    <source>
        <dbReference type="Proteomes" id="UP000719412"/>
    </source>
</evidence>
<dbReference type="Pfam" id="PF00017">
    <property type="entry name" value="SH2"/>
    <property type="match status" value="1"/>
</dbReference>
<comment type="caution">
    <text evidence="10">The sequence shown here is derived from an EMBL/GenBank/DDBJ whole genome shotgun (WGS) entry which is preliminary data.</text>
</comment>
<feature type="transmembrane region" description="Helical" evidence="7">
    <location>
        <begin position="937"/>
        <end position="962"/>
    </location>
</feature>
<organism evidence="10 11">
    <name type="scientific">Tenebrio molitor</name>
    <name type="common">Yellow mealworm beetle</name>
    <dbReference type="NCBI Taxonomy" id="7067"/>
    <lineage>
        <taxon>Eukaryota</taxon>
        <taxon>Metazoa</taxon>
        <taxon>Ecdysozoa</taxon>
        <taxon>Arthropoda</taxon>
        <taxon>Hexapoda</taxon>
        <taxon>Insecta</taxon>
        <taxon>Pterygota</taxon>
        <taxon>Neoptera</taxon>
        <taxon>Endopterygota</taxon>
        <taxon>Coleoptera</taxon>
        <taxon>Polyphaga</taxon>
        <taxon>Cucujiformia</taxon>
        <taxon>Tenebrionidae</taxon>
        <taxon>Tenebrio</taxon>
    </lineage>
</organism>
<feature type="region of interest" description="Disordered" evidence="6">
    <location>
        <begin position="596"/>
        <end position="637"/>
    </location>
</feature>
<proteinExistence type="predicted"/>
<protein>
    <recommendedName>
        <fullName evidence="4">SH2 domain-containing adapter protein D</fullName>
    </recommendedName>
</protein>
<dbReference type="CDD" id="cd09945">
    <property type="entry name" value="SH2_SHB_SHD_SHE_SHF_like"/>
    <property type="match status" value="1"/>
</dbReference>
<keyword evidence="7" id="KW-0472">Membrane</keyword>
<keyword evidence="7" id="KW-1133">Transmembrane helix</keyword>
<feature type="domain" description="Ubiquitin-like" evidence="9">
    <location>
        <begin position="191"/>
        <end position="261"/>
    </location>
</feature>
<dbReference type="SMART" id="SM00727">
    <property type="entry name" value="STI1"/>
    <property type="match status" value="4"/>
</dbReference>
<keyword evidence="11" id="KW-1185">Reference proteome</keyword>